<evidence type="ECO:0000256" key="2">
    <source>
        <dbReference type="ARBA" id="ARBA00022490"/>
    </source>
</evidence>
<dbReference type="PROSITE" id="PS00178">
    <property type="entry name" value="AA_TRNA_LIGASE_I"/>
    <property type="match status" value="1"/>
</dbReference>
<dbReference type="SMART" id="SM00836">
    <property type="entry name" value="DALR_1"/>
    <property type="match status" value="1"/>
</dbReference>
<dbReference type="NCBIfam" id="TIGR00456">
    <property type="entry name" value="argS"/>
    <property type="match status" value="1"/>
</dbReference>
<keyword evidence="7 9" id="KW-0030">Aminoacyl-tRNA synthetase</keyword>
<evidence type="ECO:0000256" key="6">
    <source>
        <dbReference type="ARBA" id="ARBA00022917"/>
    </source>
</evidence>
<dbReference type="InterPro" id="IPR008909">
    <property type="entry name" value="DALR_anticod-bd"/>
</dbReference>
<name>A0ABT1W4X7_9PROT</name>
<feature type="short sequence motif" description="'HIGH' region" evidence="9">
    <location>
        <begin position="130"/>
        <end position="140"/>
    </location>
</feature>
<comment type="caution">
    <text evidence="13">The sequence shown here is derived from an EMBL/GenBank/DDBJ whole genome shotgun (WGS) entry which is preliminary data.</text>
</comment>
<dbReference type="InterPro" id="IPR036695">
    <property type="entry name" value="Arg-tRNA-synth_N_sf"/>
</dbReference>
<dbReference type="InterPro" id="IPR014729">
    <property type="entry name" value="Rossmann-like_a/b/a_fold"/>
</dbReference>
<comment type="subunit">
    <text evidence="9">Monomer.</text>
</comment>
<keyword evidence="14" id="KW-1185">Reference proteome</keyword>
<organism evidence="13 14">
    <name type="scientific">Endosaccharibacter trunci</name>
    <dbReference type="NCBI Taxonomy" id="2812733"/>
    <lineage>
        <taxon>Bacteria</taxon>
        <taxon>Pseudomonadati</taxon>
        <taxon>Pseudomonadota</taxon>
        <taxon>Alphaproteobacteria</taxon>
        <taxon>Acetobacterales</taxon>
        <taxon>Acetobacteraceae</taxon>
        <taxon>Endosaccharibacter</taxon>
    </lineage>
</organism>
<dbReference type="Gene3D" id="3.40.50.620">
    <property type="entry name" value="HUPs"/>
    <property type="match status" value="1"/>
</dbReference>
<dbReference type="PANTHER" id="PTHR11956">
    <property type="entry name" value="ARGINYL-TRNA SYNTHETASE"/>
    <property type="match status" value="1"/>
</dbReference>
<dbReference type="SUPFAM" id="SSF47323">
    <property type="entry name" value="Anticodon-binding domain of a subclass of class I aminoacyl-tRNA synthetases"/>
    <property type="match status" value="1"/>
</dbReference>
<evidence type="ECO:0000256" key="8">
    <source>
        <dbReference type="ARBA" id="ARBA00049339"/>
    </source>
</evidence>
<evidence type="ECO:0000259" key="11">
    <source>
        <dbReference type="SMART" id="SM00836"/>
    </source>
</evidence>
<evidence type="ECO:0000256" key="10">
    <source>
        <dbReference type="RuleBase" id="RU363038"/>
    </source>
</evidence>
<evidence type="ECO:0000256" key="3">
    <source>
        <dbReference type="ARBA" id="ARBA00022598"/>
    </source>
</evidence>
<keyword evidence="2 9" id="KW-0963">Cytoplasm</keyword>
<evidence type="ECO:0000256" key="9">
    <source>
        <dbReference type="HAMAP-Rule" id="MF_00123"/>
    </source>
</evidence>
<comment type="similarity">
    <text evidence="1 9 10">Belongs to the class-I aminoacyl-tRNA synthetase family.</text>
</comment>
<dbReference type="InterPro" id="IPR001278">
    <property type="entry name" value="Arg-tRNA-ligase"/>
</dbReference>
<comment type="catalytic activity">
    <reaction evidence="8 9">
        <text>tRNA(Arg) + L-arginine + ATP = L-arginyl-tRNA(Arg) + AMP + diphosphate</text>
        <dbReference type="Rhea" id="RHEA:20301"/>
        <dbReference type="Rhea" id="RHEA-COMP:9658"/>
        <dbReference type="Rhea" id="RHEA-COMP:9673"/>
        <dbReference type="ChEBI" id="CHEBI:30616"/>
        <dbReference type="ChEBI" id="CHEBI:32682"/>
        <dbReference type="ChEBI" id="CHEBI:33019"/>
        <dbReference type="ChEBI" id="CHEBI:78442"/>
        <dbReference type="ChEBI" id="CHEBI:78513"/>
        <dbReference type="ChEBI" id="CHEBI:456215"/>
        <dbReference type="EC" id="6.1.1.19"/>
    </reaction>
</comment>
<dbReference type="Proteomes" id="UP001524587">
    <property type="component" value="Unassembled WGS sequence"/>
</dbReference>
<evidence type="ECO:0000313" key="14">
    <source>
        <dbReference type="Proteomes" id="UP001524587"/>
    </source>
</evidence>
<protein>
    <recommendedName>
        <fullName evidence="9">Arginine--tRNA ligase</fullName>
        <ecNumber evidence="9">6.1.1.19</ecNumber>
    </recommendedName>
    <alternativeName>
        <fullName evidence="9">Arginyl-tRNA synthetase</fullName>
        <shortName evidence="9">ArgRS</shortName>
    </alternativeName>
</protein>
<dbReference type="EMBL" id="JAMSKV010000003">
    <property type="protein sequence ID" value="MCQ8277933.1"/>
    <property type="molecule type" value="Genomic_DNA"/>
</dbReference>
<evidence type="ECO:0000256" key="4">
    <source>
        <dbReference type="ARBA" id="ARBA00022741"/>
    </source>
</evidence>
<evidence type="ECO:0000256" key="1">
    <source>
        <dbReference type="ARBA" id="ARBA00005594"/>
    </source>
</evidence>
<evidence type="ECO:0000259" key="12">
    <source>
        <dbReference type="SMART" id="SM01016"/>
    </source>
</evidence>
<dbReference type="InterPro" id="IPR009080">
    <property type="entry name" value="tRNAsynth_Ia_anticodon-bd"/>
</dbReference>
<dbReference type="Pfam" id="PF05746">
    <property type="entry name" value="DALR_1"/>
    <property type="match status" value="1"/>
</dbReference>
<evidence type="ECO:0000313" key="13">
    <source>
        <dbReference type="EMBL" id="MCQ8277933.1"/>
    </source>
</evidence>
<comment type="subcellular location">
    <subcellularLocation>
        <location evidence="9">Cytoplasm</location>
    </subcellularLocation>
</comment>
<proteinExistence type="inferred from homology"/>
<dbReference type="Gene3D" id="3.30.1360.70">
    <property type="entry name" value="Arginyl tRNA synthetase N-terminal domain"/>
    <property type="match status" value="1"/>
</dbReference>
<gene>
    <name evidence="9 13" type="primary">argS</name>
    <name evidence="13" type="ORF">NFI95_05675</name>
</gene>
<dbReference type="InterPro" id="IPR001412">
    <property type="entry name" value="aa-tRNA-synth_I_CS"/>
</dbReference>
<dbReference type="Pfam" id="PF03485">
    <property type="entry name" value="Arg_tRNA_synt_N"/>
    <property type="match status" value="1"/>
</dbReference>
<dbReference type="InterPro" id="IPR035684">
    <property type="entry name" value="ArgRS_core"/>
</dbReference>
<dbReference type="HAMAP" id="MF_00123">
    <property type="entry name" value="Arg_tRNA_synth"/>
    <property type="match status" value="1"/>
</dbReference>
<reference evidence="13 14" key="1">
    <citation type="submission" date="2022-06" db="EMBL/GenBank/DDBJ databases">
        <title>Endosaccharibacter gen. nov., sp. nov., endophytic bacteria isolated from sugarcane.</title>
        <authorList>
            <person name="Pitiwittayakul N."/>
            <person name="Yukphan P."/>
            <person name="Charoenyingcharoen P."/>
            <person name="Tanasupawat S."/>
        </authorList>
    </citation>
    <scope>NUCLEOTIDE SEQUENCE [LARGE SCALE GENOMIC DNA]</scope>
    <source>
        <strain evidence="13 14">KSS8</strain>
    </source>
</reference>
<dbReference type="RefSeq" id="WP_422863390.1">
    <property type="nucleotide sequence ID" value="NZ_JAMSKV010000003.1"/>
</dbReference>
<evidence type="ECO:0000256" key="7">
    <source>
        <dbReference type="ARBA" id="ARBA00023146"/>
    </source>
</evidence>
<evidence type="ECO:0000256" key="5">
    <source>
        <dbReference type="ARBA" id="ARBA00022840"/>
    </source>
</evidence>
<dbReference type="InterPro" id="IPR005148">
    <property type="entry name" value="Arg-tRNA-synth_N"/>
</dbReference>
<dbReference type="PRINTS" id="PR01038">
    <property type="entry name" value="TRNASYNTHARG"/>
</dbReference>
<sequence length="600" mass="64625">MAENLFATTRNHVVEALRQIVPDLPDAVLSRIEVTPTRDPSHGDMATNAALLAAKPARRKPAEIAAALAGALAALEGIDSAVAAGPGFVNITLSADSLRAVLPAVLREGIAFGDGAVGAGTRINVEYVSANPTGPMHVGHCRGAVVGDALANLLTKAGFAVTKEYYVNDAGAQVLALAWVVYWRYLEALGTKMPEAEFEALVPGGALQYRGEYLIPVGEALAARHGGALADADRRPLPEERWLDLVRDFSLDWMLRAIREDLALLGVRHDVFTSEREILARGVADEAIGRLDAAGLLYEGVLEPPKGKMTADWEARPQTLFRATQFGDDVDRPLRKADGANTYFANDIGYHGDKIARGADVLVDVLGADHGGYVSRMRSAVAAIAPSYSDRPVAFEAVICQIVHVLKDGQPVRMSKRAGTFVTLRDLLDEVGRDAVRFTMLTRKPDAQMEFDLDLAVAQTRDNPVFYVQYAHARCRSVLRAAAENGGFGAVDAASLGAVPLGSLQAEPELALVRRIANWPRVIEGAALAREPHRVAFYLNDLASDFHALWNRGRDDATLRFLQDAEPEATRARLALVEATATVIRSGLAVLGVEPVEEMR</sequence>
<keyword evidence="4 9" id="KW-0547">Nucleotide-binding</keyword>
<feature type="domain" description="DALR anticodon binding" evidence="11">
    <location>
        <begin position="468"/>
        <end position="599"/>
    </location>
</feature>
<dbReference type="EC" id="6.1.1.19" evidence="9"/>
<dbReference type="SUPFAM" id="SSF55190">
    <property type="entry name" value="Arginyl-tRNA synthetase (ArgRS), N-terminal 'additional' domain"/>
    <property type="match status" value="1"/>
</dbReference>
<accession>A0ABT1W4X7</accession>
<dbReference type="SMART" id="SM01016">
    <property type="entry name" value="Arg_tRNA_synt_N"/>
    <property type="match status" value="1"/>
</dbReference>
<dbReference type="Gene3D" id="1.10.730.10">
    <property type="entry name" value="Isoleucyl-tRNA Synthetase, Domain 1"/>
    <property type="match status" value="1"/>
</dbReference>
<dbReference type="PANTHER" id="PTHR11956:SF5">
    <property type="entry name" value="ARGININE--TRNA LIGASE, CYTOPLASMIC"/>
    <property type="match status" value="1"/>
</dbReference>
<dbReference type="SUPFAM" id="SSF52374">
    <property type="entry name" value="Nucleotidylyl transferase"/>
    <property type="match status" value="1"/>
</dbReference>
<dbReference type="Pfam" id="PF00750">
    <property type="entry name" value="tRNA-synt_1d"/>
    <property type="match status" value="1"/>
</dbReference>
<keyword evidence="6 9" id="KW-0648">Protein biosynthesis</keyword>
<keyword evidence="5 9" id="KW-0067">ATP-binding</keyword>
<feature type="domain" description="Arginyl tRNA synthetase N-terminal" evidence="12">
    <location>
        <begin position="7"/>
        <end position="93"/>
    </location>
</feature>
<keyword evidence="3 9" id="KW-0436">Ligase</keyword>
<dbReference type="GO" id="GO:0004814">
    <property type="term" value="F:arginine-tRNA ligase activity"/>
    <property type="evidence" value="ECO:0007669"/>
    <property type="project" value="UniProtKB-EC"/>
</dbReference>